<accession>A0A8J2PKU7</accession>
<protein>
    <submittedName>
        <fullName evidence="2">Uncharacterized protein</fullName>
    </submittedName>
</protein>
<proteinExistence type="predicted"/>
<evidence type="ECO:0000256" key="1">
    <source>
        <dbReference type="SAM" id="SignalP"/>
    </source>
</evidence>
<reference evidence="2" key="1">
    <citation type="submission" date="2021-06" db="EMBL/GenBank/DDBJ databases">
        <authorList>
            <person name="Hodson N. C."/>
            <person name="Mongue J. A."/>
            <person name="Jaron S. K."/>
        </authorList>
    </citation>
    <scope>NUCLEOTIDE SEQUENCE</scope>
</reference>
<evidence type="ECO:0000313" key="3">
    <source>
        <dbReference type="Proteomes" id="UP000708208"/>
    </source>
</evidence>
<evidence type="ECO:0000313" key="2">
    <source>
        <dbReference type="EMBL" id="CAG7818590.1"/>
    </source>
</evidence>
<comment type="caution">
    <text evidence="2">The sequence shown here is derived from an EMBL/GenBank/DDBJ whole genome shotgun (WGS) entry which is preliminary data.</text>
</comment>
<dbReference type="Proteomes" id="UP000708208">
    <property type="component" value="Unassembled WGS sequence"/>
</dbReference>
<feature type="chain" id="PRO_5035288441" evidence="1">
    <location>
        <begin position="21"/>
        <end position="81"/>
    </location>
</feature>
<dbReference type="AlphaFoldDB" id="A0A8J2PKU7"/>
<sequence>MKLLLPLAVLAVALVITVSAGTTEIKATTVAAPPKSVDVPSSEVGVESVANKSNSGNERQGKFVVIQKKVVVKKKAIFIGK</sequence>
<gene>
    <name evidence="2" type="ORF">AFUS01_LOCUS29086</name>
</gene>
<feature type="signal peptide" evidence="1">
    <location>
        <begin position="1"/>
        <end position="20"/>
    </location>
</feature>
<keyword evidence="1" id="KW-0732">Signal</keyword>
<organism evidence="2 3">
    <name type="scientific">Allacma fusca</name>
    <dbReference type="NCBI Taxonomy" id="39272"/>
    <lineage>
        <taxon>Eukaryota</taxon>
        <taxon>Metazoa</taxon>
        <taxon>Ecdysozoa</taxon>
        <taxon>Arthropoda</taxon>
        <taxon>Hexapoda</taxon>
        <taxon>Collembola</taxon>
        <taxon>Symphypleona</taxon>
        <taxon>Sminthuridae</taxon>
        <taxon>Allacma</taxon>
    </lineage>
</organism>
<dbReference type="EMBL" id="CAJVCH010425063">
    <property type="protein sequence ID" value="CAG7818590.1"/>
    <property type="molecule type" value="Genomic_DNA"/>
</dbReference>
<keyword evidence="3" id="KW-1185">Reference proteome</keyword>
<name>A0A8J2PKU7_9HEXA</name>